<keyword evidence="4 6" id="KW-0472">Membrane</keyword>
<feature type="compositionally biased region" description="Basic and acidic residues" evidence="5">
    <location>
        <begin position="317"/>
        <end position="335"/>
    </location>
</feature>
<dbReference type="AlphaFoldDB" id="A0A813DJ48"/>
<feature type="transmembrane region" description="Helical" evidence="6">
    <location>
        <begin position="20"/>
        <end position="38"/>
    </location>
</feature>
<dbReference type="Pfam" id="PF00520">
    <property type="entry name" value="Ion_trans"/>
    <property type="match status" value="1"/>
</dbReference>
<dbReference type="Gene3D" id="1.20.120.350">
    <property type="entry name" value="Voltage-gated potassium channels. Chain C"/>
    <property type="match status" value="2"/>
</dbReference>
<dbReference type="SUPFAM" id="SSF81324">
    <property type="entry name" value="Voltage-gated potassium channels"/>
    <property type="match status" value="1"/>
</dbReference>
<evidence type="ECO:0000313" key="9">
    <source>
        <dbReference type="Proteomes" id="UP000654075"/>
    </source>
</evidence>
<name>A0A813DJ48_POLGL</name>
<protein>
    <recommendedName>
        <fullName evidence="7">Ion transport domain-containing protein</fullName>
    </recommendedName>
</protein>
<dbReference type="GO" id="GO:0001518">
    <property type="term" value="C:voltage-gated sodium channel complex"/>
    <property type="evidence" value="ECO:0007669"/>
    <property type="project" value="TreeGrafter"/>
</dbReference>
<comment type="caution">
    <text evidence="8">The sequence shown here is derived from an EMBL/GenBank/DDBJ whole genome shotgun (WGS) entry which is preliminary data.</text>
</comment>
<sequence length="335" mass="38167">VWWNWLDLTIVLAGILDQWLLPACSVSGSSSLDFFKYVRMLRVARVARILKIVRHFLNADLSWAEGERFEKFIMGVILFNSFLLGAQTDYPSFFMWPFLEQVLLTIFTFELLVRVKNSGCGGFFCNKEDWKWNWLDFVIVAGGVVDQWMMPFFSFICKVSGQEPLETGHTMSQVMTTLRLARLLRILRLARLVRNIEPLYDLVVGVVQAMKGMSWVLVLTLVLLYLVAILSVRLMGQGLAMHGGQAPIAVQDAFPNIGQSMFVLFQVMNGDMEPLDQVFEAVPTTKIFAAVFIVISNWAILAIFTAVVSENMINSTETRRDEESKENARLKLERT</sequence>
<reference evidence="8" key="1">
    <citation type="submission" date="2021-02" db="EMBL/GenBank/DDBJ databases">
        <authorList>
            <person name="Dougan E. K."/>
            <person name="Rhodes N."/>
            <person name="Thang M."/>
            <person name="Chan C."/>
        </authorList>
    </citation>
    <scope>NUCLEOTIDE SEQUENCE</scope>
</reference>
<dbReference type="OrthoDB" id="434752at2759"/>
<evidence type="ECO:0000256" key="4">
    <source>
        <dbReference type="ARBA" id="ARBA00023136"/>
    </source>
</evidence>
<keyword evidence="9" id="KW-1185">Reference proteome</keyword>
<feature type="region of interest" description="Disordered" evidence="5">
    <location>
        <begin position="315"/>
        <end position="335"/>
    </location>
</feature>
<dbReference type="InterPro" id="IPR043203">
    <property type="entry name" value="VGCC_Ca_Na"/>
</dbReference>
<evidence type="ECO:0000313" key="8">
    <source>
        <dbReference type="EMBL" id="CAE8586878.1"/>
    </source>
</evidence>
<proteinExistence type="predicted"/>
<comment type="subcellular location">
    <subcellularLocation>
        <location evidence="1">Membrane</location>
        <topology evidence="1">Multi-pass membrane protein</topology>
    </subcellularLocation>
</comment>
<feature type="transmembrane region" description="Helical" evidence="6">
    <location>
        <begin position="287"/>
        <end position="309"/>
    </location>
</feature>
<evidence type="ECO:0000256" key="2">
    <source>
        <dbReference type="ARBA" id="ARBA00022692"/>
    </source>
</evidence>
<feature type="transmembrane region" description="Helical" evidence="6">
    <location>
        <begin position="215"/>
        <end position="236"/>
    </location>
</feature>
<gene>
    <name evidence="8" type="ORF">PGLA1383_LOCUS5723</name>
</gene>
<evidence type="ECO:0000259" key="7">
    <source>
        <dbReference type="Pfam" id="PF00520"/>
    </source>
</evidence>
<keyword evidence="2 6" id="KW-0812">Transmembrane</keyword>
<dbReference type="PANTHER" id="PTHR10037:SF62">
    <property type="entry name" value="SODIUM CHANNEL PROTEIN 60E"/>
    <property type="match status" value="1"/>
</dbReference>
<dbReference type="Gene3D" id="1.10.287.70">
    <property type="match status" value="1"/>
</dbReference>
<evidence type="ECO:0000256" key="3">
    <source>
        <dbReference type="ARBA" id="ARBA00022989"/>
    </source>
</evidence>
<dbReference type="EMBL" id="CAJNNV010002257">
    <property type="protein sequence ID" value="CAE8586878.1"/>
    <property type="molecule type" value="Genomic_DNA"/>
</dbReference>
<dbReference type="PANTHER" id="PTHR10037">
    <property type="entry name" value="VOLTAGE-GATED CATION CHANNEL CALCIUM AND SODIUM"/>
    <property type="match status" value="1"/>
</dbReference>
<evidence type="ECO:0000256" key="6">
    <source>
        <dbReference type="SAM" id="Phobius"/>
    </source>
</evidence>
<feature type="domain" description="Ion transport" evidence="7">
    <location>
        <begin position="69"/>
        <end position="318"/>
    </location>
</feature>
<dbReference type="InterPro" id="IPR027359">
    <property type="entry name" value="Volt_channel_dom_sf"/>
</dbReference>
<keyword evidence="3 6" id="KW-1133">Transmembrane helix</keyword>
<evidence type="ECO:0000256" key="1">
    <source>
        <dbReference type="ARBA" id="ARBA00004141"/>
    </source>
</evidence>
<dbReference type="Proteomes" id="UP000654075">
    <property type="component" value="Unassembled WGS sequence"/>
</dbReference>
<dbReference type="GO" id="GO:0005248">
    <property type="term" value="F:voltage-gated sodium channel activity"/>
    <property type="evidence" value="ECO:0007669"/>
    <property type="project" value="TreeGrafter"/>
</dbReference>
<feature type="non-terminal residue" evidence="8">
    <location>
        <position position="335"/>
    </location>
</feature>
<accession>A0A813DJ48</accession>
<feature type="non-terminal residue" evidence="8">
    <location>
        <position position="1"/>
    </location>
</feature>
<organism evidence="8 9">
    <name type="scientific">Polarella glacialis</name>
    <name type="common">Dinoflagellate</name>
    <dbReference type="NCBI Taxonomy" id="89957"/>
    <lineage>
        <taxon>Eukaryota</taxon>
        <taxon>Sar</taxon>
        <taxon>Alveolata</taxon>
        <taxon>Dinophyceae</taxon>
        <taxon>Suessiales</taxon>
        <taxon>Suessiaceae</taxon>
        <taxon>Polarella</taxon>
    </lineage>
</organism>
<dbReference type="InterPro" id="IPR005821">
    <property type="entry name" value="Ion_trans_dom"/>
</dbReference>
<evidence type="ECO:0000256" key="5">
    <source>
        <dbReference type="SAM" id="MobiDB-lite"/>
    </source>
</evidence>